<evidence type="ECO:0000256" key="1">
    <source>
        <dbReference type="ARBA" id="ARBA00022475"/>
    </source>
</evidence>
<protein>
    <recommendedName>
        <fullName evidence="8">DUF1656 domain-containing protein</fullName>
    </recommendedName>
</protein>
<keyword evidence="3 5" id="KW-1133">Transmembrane helix</keyword>
<feature type="transmembrane region" description="Helical" evidence="5">
    <location>
        <begin position="41"/>
        <end position="60"/>
    </location>
</feature>
<dbReference type="InterPro" id="IPR012451">
    <property type="entry name" value="DUF1656"/>
</dbReference>
<accession>A0ABQ5XK43</accession>
<evidence type="ECO:0000256" key="5">
    <source>
        <dbReference type="SAM" id="Phobius"/>
    </source>
</evidence>
<keyword evidence="1" id="KW-1003">Cell membrane</keyword>
<organism evidence="6 7">
    <name type="scientific">Dyella acidisoli</name>
    <dbReference type="NCBI Taxonomy" id="1867834"/>
    <lineage>
        <taxon>Bacteria</taxon>
        <taxon>Pseudomonadati</taxon>
        <taxon>Pseudomonadota</taxon>
        <taxon>Gammaproteobacteria</taxon>
        <taxon>Lysobacterales</taxon>
        <taxon>Rhodanobacteraceae</taxon>
        <taxon>Dyella</taxon>
    </lineage>
</organism>
<dbReference type="Pfam" id="PF07869">
    <property type="entry name" value="DUF1656"/>
    <property type="match status" value="1"/>
</dbReference>
<dbReference type="Proteomes" id="UP001156670">
    <property type="component" value="Unassembled WGS sequence"/>
</dbReference>
<reference evidence="7" key="1">
    <citation type="journal article" date="2019" name="Int. J. Syst. Evol. Microbiol.">
        <title>The Global Catalogue of Microorganisms (GCM) 10K type strain sequencing project: providing services to taxonomists for standard genome sequencing and annotation.</title>
        <authorList>
            <consortium name="The Broad Institute Genomics Platform"/>
            <consortium name="The Broad Institute Genome Sequencing Center for Infectious Disease"/>
            <person name="Wu L."/>
            <person name="Ma J."/>
        </authorList>
    </citation>
    <scope>NUCLEOTIDE SEQUENCE [LARGE SCALE GENOMIC DNA]</scope>
    <source>
        <strain evidence="7">NBRC 111980</strain>
    </source>
</reference>
<evidence type="ECO:0008006" key="8">
    <source>
        <dbReference type="Google" id="ProtNLM"/>
    </source>
</evidence>
<keyword evidence="2 5" id="KW-0812">Transmembrane</keyword>
<sequence>MLEELHVFGVYLPTALVWAVVAGVLAHLLRGVWQRLPWSGALGHAGVWELALFALLWWALTVGADRFIHYG</sequence>
<evidence type="ECO:0000313" key="7">
    <source>
        <dbReference type="Proteomes" id="UP001156670"/>
    </source>
</evidence>
<dbReference type="EMBL" id="BSOB01000005">
    <property type="protein sequence ID" value="GLQ91737.1"/>
    <property type="molecule type" value="Genomic_DNA"/>
</dbReference>
<evidence type="ECO:0000256" key="4">
    <source>
        <dbReference type="ARBA" id="ARBA00023136"/>
    </source>
</evidence>
<evidence type="ECO:0000313" key="6">
    <source>
        <dbReference type="EMBL" id="GLQ91737.1"/>
    </source>
</evidence>
<keyword evidence="7" id="KW-1185">Reference proteome</keyword>
<keyword evidence="4 5" id="KW-0472">Membrane</keyword>
<evidence type="ECO:0000256" key="3">
    <source>
        <dbReference type="ARBA" id="ARBA00022989"/>
    </source>
</evidence>
<comment type="caution">
    <text evidence="6">The sequence shown here is derived from an EMBL/GenBank/DDBJ whole genome shotgun (WGS) entry which is preliminary data.</text>
</comment>
<feature type="transmembrane region" description="Helical" evidence="5">
    <location>
        <begin position="6"/>
        <end position="29"/>
    </location>
</feature>
<dbReference type="RefSeq" id="WP_284319485.1">
    <property type="nucleotide sequence ID" value="NZ_BSOB01000005.1"/>
</dbReference>
<evidence type="ECO:0000256" key="2">
    <source>
        <dbReference type="ARBA" id="ARBA00022692"/>
    </source>
</evidence>
<proteinExistence type="predicted"/>
<name>A0ABQ5XK43_9GAMM</name>
<gene>
    <name evidence="6" type="ORF">GCM10007901_06870</name>
</gene>